<keyword evidence="2" id="KW-1185">Reference proteome</keyword>
<evidence type="ECO:0000313" key="2">
    <source>
        <dbReference type="Proteomes" id="UP000308600"/>
    </source>
</evidence>
<proteinExistence type="predicted"/>
<accession>A0ACD2ZWJ3</accession>
<gene>
    <name evidence="1" type="ORF">BDN72DRAFT_782853</name>
</gene>
<dbReference type="EMBL" id="ML210051">
    <property type="protein sequence ID" value="TFK57795.1"/>
    <property type="molecule type" value="Genomic_DNA"/>
</dbReference>
<dbReference type="Proteomes" id="UP000308600">
    <property type="component" value="Unassembled WGS sequence"/>
</dbReference>
<name>A0ACD2ZWJ3_9AGAR</name>
<sequence>MNTDIHTLALFLHPKCRKLAVSHDAKGRTLGQISETALNVVQSWGWSKELAEKLLDNLKAYARRDRPFVGGLNDGRAWWNDIDLTPPTDYPIKTLALKILSIVPHSADVERTFSDLNGVQGLRRSRLSVDTFETLGKLRANYRRHFDESNKAQGKPTRRKHQHMHTRNEPGIDAKALERLLPDDTPRATPEAFEVESPFEGLEEVTPEELDVAFAQLAIEEQL</sequence>
<organism evidence="1 2">
    <name type="scientific">Pluteus cervinus</name>
    <dbReference type="NCBI Taxonomy" id="181527"/>
    <lineage>
        <taxon>Eukaryota</taxon>
        <taxon>Fungi</taxon>
        <taxon>Dikarya</taxon>
        <taxon>Basidiomycota</taxon>
        <taxon>Agaricomycotina</taxon>
        <taxon>Agaricomycetes</taxon>
        <taxon>Agaricomycetidae</taxon>
        <taxon>Agaricales</taxon>
        <taxon>Pluteineae</taxon>
        <taxon>Pluteaceae</taxon>
        <taxon>Pluteus</taxon>
    </lineage>
</organism>
<feature type="non-terminal residue" evidence="1">
    <location>
        <position position="223"/>
    </location>
</feature>
<reference evidence="1 2" key="1">
    <citation type="journal article" date="2019" name="Nat. Ecol. Evol.">
        <title>Megaphylogeny resolves global patterns of mushroom evolution.</title>
        <authorList>
            <person name="Varga T."/>
            <person name="Krizsan K."/>
            <person name="Foldi C."/>
            <person name="Dima B."/>
            <person name="Sanchez-Garcia M."/>
            <person name="Sanchez-Ramirez S."/>
            <person name="Szollosi G.J."/>
            <person name="Szarkandi J.G."/>
            <person name="Papp V."/>
            <person name="Albert L."/>
            <person name="Andreopoulos W."/>
            <person name="Angelini C."/>
            <person name="Antonin V."/>
            <person name="Barry K.W."/>
            <person name="Bougher N.L."/>
            <person name="Buchanan P."/>
            <person name="Buyck B."/>
            <person name="Bense V."/>
            <person name="Catcheside P."/>
            <person name="Chovatia M."/>
            <person name="Cooper J."/>
            <person name="Damon W."/>
            <person name="Desjardin D."/>
            <person name="Finy P."/>
            <person name="Geml J."/>
            <person name="Haridas S."/>
            <person name="Hughes K."/>
            <person name="Justo A."/>
            <person name="Karasinski D."/>
            <person name="Kautmanova I."/>
            <person name="Kiss B."/>
            <person name="Kocsube S."/>
            <person name="Kotiranta H."/>
            <person name="LaButti K.M."/>
            <person name="Lechner B.E."/>
            <person name="Liimatainen K."/>
            <person name="Lipzen A."/>
            <person name="Lukacs Z."/>
            <person name="Mihaltcheva S."/>
            <person name="Morgado L.N."/>
            <person name="Niskanen T."/>
            <person name="Noordeloos M.E."/>
            <person name="Ohm R.A."/>
            <person name="Ortiz-Santana B."/>
            <person name="Ovrebo C."/>
            <person name="Racz N."/>
            <person name="Riley R."/>
            <person name="Savchenko A."/>
            <person name="Shiryaev A."/>
            <person name="Soop K."/>
            <person name="Spirin V."/>
            <person name="Szebenyi C."/>
            <person name="Tomsovsky M."/>
            <person name="Tulloss R.E."/>
            <person name="Uehling J."/>
            <person name="Grigoriev I.V."/>
            <person name="Vagvolgyi C."/>
            <person name="Papp T."/>
            <person name="Martin F.M."/>
            <person name="Miettinen O."/>
            <person name="Hibbett D.S."/>
            <person name="Nagy L.G."/>
        </authorList>
    </citation>
    <scope>NUCLEOTIDE SEQUENCE [LARGE SCALE GENOMIC DNA]</scope>
    <source>
        <strain evidence="1 2">NL-1719</strain>
    </source>
</reference>
<protein>
    <submittedName>
        <fullName evidence="1">Uncharacterized protein</fullName>
    </submittedName>
</protein>
<evidence type="ECO:0000313" key="1">
    <source>
        <dbReference type="EMBL" id="TFK57795.1"/>
    </source>
</evidence>